<dbReference type="EMBL" id="AQRA01000003">
    <property type="protein sequence ID" value="EZH74506.1"/>
    <property type="molecule type" value="Genomic_DNA"/>
</dbReference>
<evidence type="ECO:0000313" key="2">
    <source>
        <dbReference type="EMBL" id="EZH74506.1"/>
    </source>
</evidence>
<gene>
    <name evidence="2" type="ORF">ATO12_12105</name>
</gene>
<dbReference type="RefSeq" id="WP_051575681.1">
    <property type="nucleotide sequence ID" value="NZ_AQRA01000003.1"/>
</dbReference>
<dbReference type="GO" id="GO:0009882">
    <property type="term" value="F:blue light photoreceptor activity"/>
    <property type="evidence" value="ECO:0007669"/>
    <property type="project" value="InterPro"/>
</dbReference>
<reference evidence="2 3" key="1">
    <citation type="submission" date="2014-04" db="EMBL/GenBank/DDBJ databases">
        <title>Aquimarina sp. 22II-S11-z7 Genome Sequencing.</title>
        <authorList>
            <person name="Lai Q."/>
        </authorList>
    </citation>
    <scope>NUCLEOTIDE SEQUENCE [LARGE SCALE GENOMIC DNA]</scope>
    <source>
        <strain evidence="2 3">22II-S11-z7</strain>
    </source>
</reference>
<protein>
    <recommendedName>
        <fullName evidence="1">BLUF domain-containing protein</fullName>
    </recommendedName>
</protein>
<dbReference type="GO" id="GO:0071949">
    <property type="term" value="F:FAD binding"/>
    <property type="evidence" value="ECO:0007669"/>
    <property type="project" value="InterPro"/>
</dbReference>
<dbReference type="OrthoDB" id="1122028at2"/>
<dbReference type="STRING" id="1317122.ATO12_12105"/>
<evidence type="ECO:0000313" key="3">
    <source>
        <dbReference type="Proteomes" id="UP000023541"/>
    </source>
</evidence>
<accession>A0A023BWS6</accession>
<dbReference type="Pfam" id="PF04940">
    <property type="entry name" value="BLUF"/>
    <property type="match status" value="1"/>
</dbReference>
<dbReference type="SUPFAM" id="SSF54975">
    <property type="entry name" value="Acylphosphatase/BLUF domain-like"/>
    <property type="match status" value="1"/>
</dbReference>
<dbReference type="AlphaFoldDB" id="A0A023BWS6"/>
<sequence>MIKGIVYVSKAAIDFSADDLKQLAETASDCNAQHGITGYLYFEKGHFLQYIEGENTVVDVLIDNIKRDKRHVVLNVETTTDIISRKFPTWHMQQLTKSSLIQINMENVLMDYMVHCGKKNGMDMNSESTWRMIDKLSGFRKKLSYSYG</sequence>
<name>A0A023BWS6_9FLAO</name>
<dbReference type="Proteomes" id="UP000023541">
    <property type="component" value="Unassembled WGS sequence"/>
</dbReference>
<dbReference type="InterPro" id="IPR007024">
    <property type="entry name" value="BLUF_domain"/>
</dbReference>
<dbReference type="eggNOG" id="COG5001">
    <property type="taxonomic scope" value="Bacteria"/>
</dbReference>
<keyword evidence="3" id="KW-1185">Reference proteome</keyword>
<organism evidence="2 3">
    <name type="scientific">Aquimarina atlantica</name>
    <dbReference type="NCBI Taxonomy" id="1317122"/>
    <lineage>
        <taxon>Bacteria</taxon>
        <taxon>Pseudomonadati</taxon>
        <taxon>Bacteroidota</taxon>
        <taxon>Flavobacteriia</taxon>
        <taxon>Flavobacteriales</taxon>
        <taxon>Flavobacteriaceae</taxon>
        <taxon>Aquimarina</taxon>
    </lineage>
</organism>
<evidence type="ECO:0000259" key="1">
    <source>
        <dbReference type="PROSITE" id="PS50925"/>
    </source>
</evidence>
<comment type="caution">
    <text evidence="2">The sequence shown here is derived from an EMBL/GenBank/DDBJ whole genome shotgun (WGS) entry which is preliminary data.</text>
</comment>
<dbReference type="Gene3D" id="3.30.70.100">
    <property type="match status" value="1"/>
</dbReference>
<dbReference type="SMART" id="SM01034">
    <property type="entry name" value="BLUF"/>
    <property type="match status" value="1"/>
</dbReference>
<dbReference type="InterPro" id="IPR036046">
    <property type="entry name" value="Acylphosphatase-like_dom_sf"/>
</dbReference>
<proteinExistence type="predicted"/>
<feature type="domain" description="BLUF" evidence="1">
    <location>
        <begin position="2"/>
        <end position="93"/>
    </location>
</feature>
<dbReference type="PROSITE" id="PS50925">
    <property type="entry name" value="BLUF"/>
    <property type="match status" value="1"/>
</dbReference>